<dbReference type="FunFam" id="2.30.38.10:FF:000001">
    <property type="entry name" value="Non-ribosomal peptide synthetase PvdI"/>
    <property type="match status" value="1"/>
</dbReference>
<keyword evidence="3" id="KW-0597">Phosphoprotein</keyword>
<dbReference type="Gene3D" id="3.30.300.30">
    <property type="match status" value="1"/>
</dbReference>
<dbReference type="Pfam" id="PF18563">
    <property type="entry name" value="TubC_N"/>
    <property type="match status" value="1"/>
</dbReference>
<dbReference type="AlphaFoldDB" id="A0A162CDS5"/>
<dbReference type="GO" id="GO:0005737">
    <property type="term" value="C:cytoplasm"/>
    <property type="evidence" value="ECO:0007669"/>
    <property type="project" value="TreeGrafter"/>
</dbReference>
<organism evidence="5 6">
    <name type="scientific">Pseudoalteromonas luteoviolacea S4060-1</name>
    <dbReference type="NCBI Taxonomy" id="1365257"/>
    <lineage>
        <taxon>Bacteria</taxon>
        <taxon>Pseudomonadati</taxon>
        <taxon>Pseudomonadota</taxon>
        <taxon>Gammaproteobacteria</taxon>
        <taxon>Alteromonadales</taxon>
        <taxon>Pseudoalteromonadaceae</taxon>
        <taxon>Pseudoalteromonas</taxon>
    </lineage>
</organism>
<evidence type="ECO:0000259" key="4">
    <source>
        <dbReference type="PROSITE" id="PS50075"/>
    </source>
</evidence>
<dbReference type="Proteomes" id="UP000076661">
    <property type="component" value="Unassembled WGS sequence"/>
</dbReference>
<dbReference type="Pfam" id="PF00550">
    <property type="entry name" value="PP-binding"/>
    <property type="match status" value="1"/>
</dbReference>
<dbReference type="Pfam" id="PF13193">
    <property type="entry name" value="AMP-binding_C"/>
    <property type="match status" value="1"/>
</dbReference>
<dbReference type="GO" id="GO:0003824">
    <property type="term" value="F:catalytic activity"/>
    <property type="evidence" value="ECO:0007669"/>
    <property type="project" value="InterPro"/>
</dbReference>
<dbReference type="Gene3D" id="2.30.38.10">
    <property type="entry name" value="Luciferase, Domain 3"/>
    <property type="match status" value="1"/>
</dbReference>
<feature type="domain" description="Carrier" evidence="4">
    <location>
        <begin position="1062"/>
        <end position="1139"/>
    </location>
</feature>
<dbReference type="InterPro" id="IPR023213">
    <property type="entry name" value="CAT-like_dom_sf"/>
</dbReference>
<gene>
    <name evidence="5" type="ORF">N478_20425</name>
</gene>
<dbReference type="InterPro" id="IPR001242">
    <property type="entry name" value="Condensation_dom"/>
</dbReference>
<dbReference type="Gene3D" id="1.10.10.1830">
    <property type="entry name" value="Non-ribosomal peptide synthase, adenylation domain"/>
    <property type="match status" value="1"/>
</dbReference>
<dbReference type="CDD" id="cd19531">
    <property type="entry name" value="LCL_NRPS-like"/>
    <property type="match status" value="1"/>
</dbReference>
<dbReference type="InterPro" id="IPR010071">
    <property type="entry name" value="AA_adenyl_dom"/>
</dbReference>
<dbReference type="GO" id="GO:0043041">
    <property type="term" value="P:amino acid activation for nonribosomal peptide biosynthetic process"/>
    <property type="evidence" value="ECO:0007669"/>
    <property type="project" value="TreeGrafter"/>
</dbReference>
<dbReference type="GO" id="GO:0031177">
    <property type="term" value="F:phosphopantetheine binding"/>
    <property type="evidence" value="ECO:0007669"/>
    <property type="project" value="InterPro"/>
</dbReference>
<dbReference type="PANTHER" id="PTHR45527">
    <property type="entry name" value="NONRIBOSOMAL PEPTIDE SYNTHETASE"/>
    <property type="match status" value="1"/>
</dbReference>
<comment type="cofactor">
    <cofactor evidence="1">
        <name>pantetheine 4'-phosphate</name>
        <dbReference type="ChEBI" id="CHEBI:47942"/>
    </cofactor>
</comment>
<comment type="caution">
    <text evidence="5">The sequence shown here is derived from an EMBL/GenBank/DDBJ whole genome shotgun (WGS) entry which is preliminary data.</text>
</comment>
<protein>
    <recommendedName>
        <fullName evidence="4">Carrier domain-containing protein</fullName>
    </recommendedName>
</protein>
<evidence type="ECO:0000256" key="2">
    <source>
        <dbReference type="ARBA" id="ARBA00022450"/>
    </source>
</evidence>
<name>A0A162CDS5_9GAMM</name>
<dbReference type="PATRIC" id="fig|1365257.3.peg.2774"/>
<dbReference type="PROSITE" id="PS00455">
    <property type="entry name" value="AMP_BINDING"/>
    <property type="match status" value="1"/>
</dbReference>
<dbReference type="Pfam" id="PF00668">
    <property type="entry name" value="Condensation"/>
    <property type="match status" value="1"/>
</dbReference>
<dbReference type="InterPro" id="IPR000873">
    <property type="entry name" value="AMP-dep_synth/lig_dom"/>
</dbReference>
<dbReference type="RefSeq" id="WP_063381436.1">
    <property type="nucleotide sequence ID" value="NZ_AUXX01000018.1"/>
</dbReference>
<dbReference type="InterPro" id="IPR036736">
    <property type="entry name" value="ACP-like_sf"/>
</dbReference>
<dbReference type="NCBIfam" id="TIGR01733">
    <property type="entry name" value="AA-adenyl-dom"/>
    <property type="match status" value="1"/>
</dbReference>
<dbReference type="InterPro" id="IPR041464">
    <property type="entry name" value="TubC_N"/>
</dbReference>
<dbReference type="SUPFAM" id="SSF56801">
    <property type="entry name" value="Acetyl-CoA synthetase-like"/>
    <property type="match status" value="1"/>
</dbReference>
<dbReference type="InterPro" id="IPR020845">
    <property type="entry name" value="AMP-binding_CS"/>
</dbReference>
<dbReference type="Gene3D" id="1.10.1200.10">
    <property type="entry name" value="ACP-like"/>
    <property type="match status" value="1"/>
</dbReference>
<dbReference type="InterPro" id="IPR009081">
    <property type="entry name" value="PP-bd_ACP"/>
</dbReference>
<reference evidence="5 6" key="1">
    <citation type="submission" date="2013-07" db="EMBL/GenBank/DDBJ databases">
        <title>Comparative Genomic and Metabolomic Analysis of Twelve Strains of Pseudoalteromonas luteoviolacea.</title>
        <authorList>
            <person name="Vynne N.G."/>
            <person name="Mansson M."/>
            <person name="Gram L."/>
        </authorList>
    </citation>
    <scope>NUCLEOTIDE SEQUENCE [LARGE SCALE GENOMIC DNA]</scope>
    <source>
        <strain evidence="5 6">S4060-1</strain>
    </source>
</reference>
<evidence type="ECO:0000256" key="3">
    <source>
        <dbReference type="ARBA" id="ARBA00022553"/>
    </source>
</evidence>
<proteinExistence type="predicted"/>
<dbReference type="SUPFAM" id="SSF52777">
    <property type="entry name" value="CoA-dependent acyltransferases"/>
    <property type="match status" value="2"/>
</dbReference>
<dbReference type="PANTHER" id="PTHR45527:SF1">
    <property type="entry name" value="FATTY ACID SYNTHASE"/>
    <property type="match status" value="1"/>
</dbReference>
<dbReference type="Gene3D" id="3.30.559.10">
    <property type="entry name" value="Chloramphenicol acetyltransferase-like domain"/>
    <property type="match status" value="1"/>
</dbReference>
<dbReference type="EMBL" id="AUXX01000018">
    <property type="protein sequence ID" value="KZN66284.1"/>
    <property type="molecule type" value="Genomic_DNA"/>
</dbReference>
<dbReference type="SMART" id="SM00823">
    <property type="entry name" value="PKS_PP"/>
    <property type="match status" value="1"/>
</dbReference>
<dbReference type="PROSITE" id="PS50075">
    <property type="entry name" value="CARRIER"/>
    <property type="match status" value="1"/>
</dbReference>
<dbReference type="InterPro" id="IPR045851">
    <property type="entry name" value="AMP-bd_C_sf"/>
</dbReference>
<dbReference type="Gene3D" id="3.30.559.30">
    <property type="entry name" value="Nonribosomal peptide synthetase, condensation domain"/>
    <property type="match status" value="1"/>
</dbReference>
<keyword evidence="2" id="KW-0596">Phosphopantetheine</keyword>
<evidence type="ECO:0000313" key="5">
    <source>
        <dbReference type="EMBL" id="KZN66284.1"/>
    </source>
</evidence>
<sequence length="1161" mass="128827">MATEAFLKKINTLGIKLWLEGSQLKFKAPKGTWNNEIRDELVANKAQVIAHLQAQLANQQNTDVPPITPVARAASDGTVSVDFPLSFSQERLWFIDQLESGSANYSIPIAVTICSAPDKPFNIDLIERAFNLIIDRHENLRSIFPSRNGKAHQQVLAHMPFKLESIPLTGLASEEARLQHVQSLCQTLAKAPFDLAHGPLIKAKIFELSPYKHVLVLNMHHIISDGWSMGILVKEFACIMDALQVGRTPVLPPLAFQYLDYSVWQRQWLEDKATSSNEQSMLQKQLTYWKNKLAGVPESLNLPTDFPRVNNSSVSGRRECFSIDKVLTQQLKAFADKQGCTLYMLLLAIFKVLLYRYSHQEDICIGTPVANRHYEGTESLIGLFINTLVLRDKLEGAQSFTALLAQVKQTCLEAFEHQDTPFEKIVDMVQPQRNASVSPLFQVMFVLQNTPNISLSEGMEAHPIEADISKFDMTLEFNEGEDGLGGSIEYRDTLFSAQTIVRLSKHFATLCQAVINKPATALNELEFMGTAEKEQLLTDFNNTHTVYAQDKCIHELFVTQVARHPEKTAVVFEGEALSYQALYDRSHTLAIYLQSLGVQQDSLVGLCMGRSLDMIVGMMGILLAGGAYVPMDPDYPQERLAHMLQDSQAKILLSEEKLVSKLRGFTAQNTQVVTIDKQWPEISDFVAAMQASHVTLAKTATPKNLAYVIYTSGSTGKAKGVAIEHFSTVALINWAQRVYSAEELSAVLASTSISFDLSVFEVFLTLASGGKVVLVSNILALIEDVHQYPVSLINTVPSAAEELIKSNALPSTVHTINLAGEPLTPTLVDKLYSNSTVKKVYDLYGPSEDTTYSTFALRVPGAPQTIGCPIDNTQMYILDQHDNLVPVGIPGELHIAGHGLARGYLNRAELTFEKFVPNPFQPDQCMYKTGDLVRWMPDGNIEYLGRIDTQVKIRGFRIEIGEIEARLNEHSEVTESIVVAQGEGSEQQLIAYYVAKEDQNGELKEPSSAALKRHIQTSLPDYMLPAAFVSLEAIPLMPNGKVNRRALEERRVSLTSNQAYIGPRNEVEEQLTVVWAEVLGLEPEKIGINDNFFELGGHSLLSTQVISKISDSLNIKVPLKALFSATTLVDVAEVCQAIRTQNEKPAVSDALNEVEFEEMSL</sequence>
<dbReference type="InterPro" id="IPR044894">
    <property type="entry name" value="TubC_N_sf"/>
</dbReference>
<dbReference type="SUPFAM" id="SSF47336">
    <property type="entry name" value="ACP-like"/>
    <property type="match status" value="1"/>
</dbReference>
<evidence type="ECO:0000313" key="6">
    <source>
        <dbReference type="Proteomes" id="UP000076661"/>
    </source>
</evidence>
<dbReference type="FunFam" id="3.40.50.980:FF:000001">
    <property type="entry name" value="Non-ribosomal peptide synthetase"/>
    <property type="match status" value="1"/>
</dbReference>
<dbReference type="InterPro" id="IPR025110">
    <property type="entry name" value="AMP-bd_C"/>
</dbReference>
<dbReference type="Pfam" id="PF00501">
    <property type="entry name" value="AMP-binding"/>
    <property type="match status" value="1"/>
</dbReference>
<dbReference type="GO" id="GO:0044550">
    <property type="term" value="P:secondary metabolite biosynthetic process"/>
    <property type="evidence" value="ECO:0007669"/>
    <property type="project" value="TreeGrafter"/>
</dbReference>
<dbReference type="InterPro" id="IPR020806">
    <property type="entry name" value="PKS_PP-bd"/>
</dbReference>
<dbReference type="Gene3D" id="3.40.50.980">
    <property type="match status" value="2"/>
</dbReference>
<accession>A0A162CDS5</accession>
<dbReference type="InterPro" id="IPR006162">
    <property type="entry name" value="Ppantetheine_attach_site"/>
</dbReference>
<evidence type="ECO:0000256" key="1">
    <source>
        <dbReference type="ARBA" id="ARBA00001957"/>
    </source>
</evidence>
<dbReference type="FunFam" id="1.10.1200.10:FF:000005">
    <property type="entry name" value="Nonribosomal peptide synthetase 1"/>
    <property type="match status" value="1"/>
</dbReference>
<dbReference type="PROSITE" id="PS00012">
    <property type="entry name" value="PHOSPHOPANTETHEINE"/>
    <property type="match status" value="1"/>
</dbReference>